<dbReference type="EMBL" id="MHNW01000023">
    <property type="protein sequence ID" value="OGZ53316.1"/>
    <property type="molecule type" value="Genomic_DNA"/>
</dbReference>
<evidence type="ECO:0000259" key="1">
    <source>
        <dbReference type="Pfam" id="PF01693"/>
    </source>
</evidence>
<name>A0A1G2GSY7_9BACT</name>
<dbReference type="SUPFAM" id="SSF55658">
    <property type="entry name" value="L9 N-domain-like"/>
    <property type="match status" value="1"/>
</dbReference>
<organism evidence="2 3">
    <name type="scientific">Candidatus Ryanbacteria bacterium RIFCSPLOWO2_01_FULL_48_26</name>
    <dbReference type="NCBI Taxonomy" id="1802126"/>
    <lineage>
        <taxon>Bacteria</taxon>
        <taxon>Candidatus Ryaniibacteriota</taxon>
    </lineage>
</organism>
<dbReference type="GO" id="GO:0003676">
    <property type="term" value="F:nucleic acid binding"/>
    <property type="evidence" value="ECO:0007669"/>
    <property type="project" value="InterPro"/>
</dbReference>
<evidence type="ECO:0000313" key="3">
    <source>
        <dbReference type="Proteomes" id="UP000179106"/>
    </source>
</evidence>
<feature type="domain" description="Ribonuclease H1 N-terminal" evidence="1">
    <location>
        <begin position="14"/>
        <end position="59"/>
    </location>
</feature>
<reference evidence="2 3" key="1">
    <citation type="journal article" date="2016" name="Nat. Commun.">
        <title>Thousands of microbial genomes shed light on interconnected biogeochemical processes in an aquifer system.</title>
        <authorList>
            <person name="Anantharaman K."/>
            <person name="Brown C.T."/>
            <person name="Hug L.A."/>
            <person name="Sharon I."/>
            <person name="Castelle C.J."/>
            <person name="Probst A.J."/>
            <person name="Thomas B.C."/>
            <person name="Singh A."/>
            <person name="Wilkins M.J."/>
            <person name="Karaoz U."/>
            <person name="Brodie E.L."/>
            <person name="Williams K.H."/>
            <person name="Hubbard S.S."/>
            <person name="Banfield J.F."/>
        </authorList>
    </citation>
    <scope>NUCLEOTIDE SEQUENCE [LARGE SCALE GENOMIC DNA]</scope>
</reference>
<dbReference type="Proteomes" id="UP000179106">
    <property type="component" value="Unassembled WGS sequence"/>
</dbReference>
<dbReference type="AlphaFoldDB" id="A0A1G2GSY7"/>
<dbReference type="InterPro" id="IPR011320">
    <property type="entry name" value="RNase_H1_N"/>
</dbReference>
<dbReference type="InterPro" id="IPR036397">
    <property type="entry name" value="RNaseH_sf"/>
</dbReference>
<accession>A0A1G2GSY7</accession>
<dbReference type="Gene3D" id="3.40.970.10">
    <property type="entry name" value="Ribonuclease H1, N-terminal domain"/>
    <property type="match status" value="1"/>
</dbReference>
<comment type="caution">
    <text evidence="2">The sequence shown here is derived from an EMBL/GenBank/DDBJ whole genome shotgun (WGS) entry which is preliminary data.</text>
</comment>
<sequence>MTKQKLFSSKGKKKFYAYVVPAKKLKGIAESWAECEPIVSGEVGARYRGFKTREEAEEWLRLGARYEIKSVKKLEKGIYFDAGTGRGKGVEISVTDERGKNLLHKVLPKAELNRFLKHEIGEEATNNYGELLACKYAIEIAMKGGMKKVFGDSSLIIDFWTKWRVKKDVEEETFELARETAALRKKFEEQSGEIVRISGDDNPADLGFHS</sequence>
<proteinExistence type="predicted"/>
<dbReference type="SUPFAM" id="SSF53098">
    <property type="entry name" value="Ribonuclease H-like"/>
    <property type="match status" value="1"/>
</dbReference>
<dbReference type="Gene3D" id="3.30.420.10">
    <property type="entry name" value="Ribonuclease H-like superfamily/Ribonuclease H"/>
    <property type="match status" value="1"/>
</dbReference>
<evidence type="ECO:0000313" key="2">
    <source>
        <dbReference type="EMBL" id="OGZ53316.1"/>
    </source>
</evidence>
<dbReference type="InterPro" id="IPR012337">
    <property type="entry name" value="RNaseH-like_sf"/>
</dbReference>
<protein>
    <recommendedName>
        <fullName evidence="1">Ribonuclease H1 N-terminal domain-containing protein</fullName>
    </recommendedName>
</protein>
<gene>
    <name evidence="2" type="ORF">A3B25_03715</name>
</gene>
<dbReference type="InterPro" id="IPR009027">
    <property type="entry name" value="Ribosomal_bL9/RNase_H1_N"/>
</dbReference>
<dbReference type="InterPro" id="IPR037056">
    <property type="entry name" value="RNase_H1_N_sf"/>
</dbReference>
<dbReference type="Pfam" id="PF01693">
    <property type="entry name" value="Cauli_VI"/>
    <property type="match status" value="1"/>
</dbReference>
<dbReference type="STRING" id="1802126.A3B25_03715"/>